<dbReference type="Proteomes" id="UP001241110">
    <property type="component" value="Unassembled WGS sequence"/>
</dbReference>
<evidence type="ECO:0000256" key="1">
    <source>
        <dbReference type="SAM" id="SignalP"/>
    </source>
</evidence>
<sequence>MKPVKVYSQLALLCLLLMSMGFPSVIAEDDTGSDKTKSVRYVKVGFLACTRQVSQVEDTQKIQETKCVNKIDKEEDDDKIINNNPPKISQKVGASVETVSQHIEQWLKH</sequence>
<accession>A0AAE3U6I6</accession>
<name>A0AAE3U6I6_9BACT</name>
<evidence type="ECO:0008006" key="4">
    <source>
        <dbReference type="Google" id="ProtNLM"/>
    </source>
</evidence>
<keyword evidence="1" id="KW-0732">Signal</keyword>
<feature type="signal peptide" evidence="1">
    <location>
        <begin position="1"/>
        <end position="27"/>
    </location>
</feature>
<evidence type="ECO:0000313" key="2">
    <source>
        <dbReference type="EMBL" id="MDJ1480617.1"/>
    </source>
</evidence>
<reference evidence="2" key="1">
    <citation type="submission" date="2023-05" db="EMBL/GenBank/DDBJ databases">
        <authorList>
            <person name="Zhang X."/>
        </authorList>
    </citation>
    <scope>NUCLEOTIDE SEQUENCE</scope>
    <source>
        <strain evidence="2">YF14B1</strain>
    </source>
</reference>
<evidence type="ECO:0000313" key="3">
    <source>
        <dbReference type="Proteomes" id="UP001241110"/>
    </source>
</evidence>
<gene>
    <name evidence="2" type="ORF">QNI16_08985</name>
</gene>
<feature type="chain" id="PRO_5042090081" description="Secreted protein" evidence="1">
    <location>
        <begin position="28"/>
        <end position="109"/>
    </location>
</feature>
<dbReference type="RefSeq" id="WP_313977428.1">
    <property type="nucleotide sequence ID" value="NZ_JASJOS010000003.1"/>
</dbReference>
<protein>
    <recommendedName>
        <fullName evidence="4">Secreted protein</fullName>
    </recommendedName>
</protein>
<organism evidence="2 3">
    <name type="scientific">Xanthocytophaga flava</name>
    <dbReference type="NCBI Taxonomy" id="3048013"/>
    <lineage>
        <taxon>Bacteria</taxon>
        <taxon>Pseudomonadati</taxon>
        <taxon>Bacteroidota</taxon>
        <taxon>Cytophagia</taxon>
        <taxon>Cytophagales</taxon>
        <taxon>Rhodocytophagaceae</taxon>
        <taxon>Xanthocytophaga</taxon>
    </lineage>
</organism>
<comment type="caution">
    <text evidence="2">The sequence shown here is derived from an EMBL/GenBank/DDBJ whole genome shotgun (WGS) entry which is preliminary data.</text>
</comment>
<proteinExistence type="predicted"/>
<dbReference type="AlphaFoldDB" id="A0AAE3U6I6"/>
<dbReference type="EMBL" id="JASJOS010000003">
    <property type="protein sequence ID" value="MDJ1480617.1"/>
    <property type="molecule type" value="Genomic_DNA"/>
</dbReference>